<evidence type="ECO:0000313" key="1">
    <source>
        <dbReference type="EMBL" id="RAH79486.1"/>
    </source>
</evidence>
<keyword evidence="2" id="KW-1185">Reference proteome</keyword>
<protein>
    <submittedName>
        <fullName evidence="1">Uncharacterized protein</fullName>
    </submittedName>
</protein>
<dbReference type="EMBL" id="KZ824814">
    <property type="protein sequence ID" value="RAH79486.1"/>
    <property type="molecule type" value="Genomic_DNA"/>
</dbReference>
<dbReference type="Proteomes" id="UP000249497">
    <property type="component" value="Unassembled WGS sequence"/>
</dbReference>
<proteinExistence type="predicted"/>
<name>A0A8T8WUG0_ASPJA</name>
<reference evidence="1 2" key="1">
    <citation type="submission" date="2018-02" db="EMBL/GenBank/DDBJ databases">
        <title>The genomes of Aspergillus section Nigri reveals drivers in fungal speciation.</title>
        <authorList>
            <consortium name="DOE Joint Genome Institute"/>
            <person name="Vesth T.C."/>
            <person name="Nybo J."/>
            <person name="Theobald S."/>
            <person name="Brandl J."/>
            <person name="Frisvad J.C."/>
            <person name="Nielsen K.F."/>
            <person name="Lyhne E.K."/>
            <person name="Kogle M.E."/>
            <person name="Kuo A."/>
            <person name="Riley R."/>
            <person name="Clum A."/>
            <person name="Nolan M."/>
            <person name="Lipzen A."/>
            <person name="Salamov A."/>
            <person name="Henrissat B."/>
            <person name="Wiebenga A."/>
            <person name="De vries R.P."/>
            <person name="Grigoriev I.V."/>
            <person name="Mortensen U.H."/>
            <person name="Andersen M.R."/>
            <person name="Baker S.E."/>
        </authorList>
    </citation>
    <scope>NUCLEOTIDE SEQUENCE [LARGE SCALE GENOMIC DNA]</scope>
    <source>
        <strain evidence="1 2">CBS 114.51</strain>
    </source>
</reference>
<organism evidence="1 2">
    <name type="scientific">Aspergillus japonicus CBS 114.51</name>
    <dbReference type="NCBI Taxonomy" id="1448312"/>
    <lineage>
        <taxon>Eukaryota</taxon>
        <taxon>Fungi</taxon>
        <taxon>Dikarya</taxon>
        <taxon>Ascomycota</taxon>
        <taxon>Pezizomycotina</taxon>
        <taxon>Eurotiomycetes</taxon>
        <taxon>Eurotiomycetidae</taxon>
        <taxon>Eurotiales</taxon>
        <taxon>Aspergillaceae</taxon>
        <taxon>Aspergillus</taxon>
        <taxon>Aspergillus subgen. Circumdati</taxon>
    </lineage>
</organism>
<dbReference type="GeneID" id="37170018"/>
<dbReference type="AlphaFoldDB" id="A0A8T8WUG0"/>
<sequence length="159" mass="17228">MFSTNSLLDWFLIHCKEGLVTSCPEPILSPAICGASACKCTALKTKSCITAAAYGPFRVPEERILVRTTASMVHGMHSTRSEHACHNHIDCFICPGIDAVKATETPRAMVAELPTHYDQATARGILTTDTDGHPMPLPSKPDIRQAIKHISKALHNLAP</sequence>
<gene>
    <name evidence="1" type="ORF">BO86DRAFT_152451</name>
</gene>
<accession>A0A8T8WUG0</accession>
<evidence type="ECO:0000313" key="2">
    <source>
        <dbReference type="Proteomes" id="UP000249497"/>
    </source>
</evidence>
<dbReference type="RefSeq" id="XP_025525380.1">
    <property type="nucleotide sequence ID" value="XM_025666326.1"/>
</dbReference>